<dbReference type="OrthoDB" id="9805634at2"/>
<gene>
    <name evidence="1" type="ORF">DesfrDRAFT_3007</name>
</gene>
<comment type="caution">
    <text evidence="1">The sequence shown here is derived from an EMBL/GenBank/DDBJ whole genome shotgun (WGS) entry which is preliminary data.</text>
</comment>
<dbReference type="InterPro" id="IPR027396">
    <property type="entry name" value="DsrEFH-like"/>
</dbReference>
<dbReference type="RefSeq" id="WP_005995226.1">
    <property type="nucleotide sequence ID" value="NZ_AECZ01000023.1"/>
</dbReference>
<dbReference type="STRING" id="596151.DesfrDRAFT_3007"/>
<reference evidence="1 2" key="1">
    <citation type="submission" date="2010-08" db="EMBL/GenBank/DDBJ databases">
        <title>The draft genome of Desulfovibrio fructosovorans JJ.</title>
        <authorList>
            <consortium name="US DOE Joint Genome Institute (JGI-PGF)"/>
            <person name="Lucas S."/>
            <person name="Copeland A."/>
            <person name="Lapidus A."/>
            <person name="Cheng J.-F."/>
            <person name="Bruce D."/>
            <person name="Goodwin L."/>
            <person name="Pitluck S."/>
            <person name="Land M.L."/>
            <person name="Hauser L."/>
            <person name="Chang Y.-J."/>
            <person name="Jeffries C."/>
            <person name="Wall J.D."/>
            <person name="Stahl D.A."/>
            <person name="Arkin A.P."/>
            <person name="Dehal P."/>
            <person name="Stolyar S.M."/>
            <person name="Hazen T.C."/>
            <person name="Woyke T.J."/>
        </authorList>
    </citation>
    <scope>NUCLEOTIDE SEQUENCE [LARGE SCALE GENOMIC DNA]</scope>
    <source>
        <strain evidence="1 2">JJ</strain>
    </source>
</reference>
<name>E1JZF9_SOLFR</name>
<dbReference type="Proteomes" id="UP000006250">
    <property type="component" value="Unassembled WGS sequence"/>
</dbReference>
<dbReference type="Gene3D" id="3.40.1260.10">
    <property type="entry name" value="DsrEFH-like"/>
    <property type="match status" value="1"/>
</dbReference>
<evidence type="ECO:0000313" key="2">
    <source>
        <dbReference type="Proteomes" id="UP000006250"/>
    </source>
</evidence>
<dbReference type="EMBL" id="AECZ01000023">
    <property type="protein sequence ID" value="EFL50206.1"/>
    <property type="molecule type" value="Genomic_DNA"/>
</dbReference>
<keyword evidence="2" id="KW-1185">Reference proteome</keyword>
<sequence length="114" mass="12825">MSHETGLVVVWTTRDREAALKMALPHARKARENGLWQRVILIVWGPSAKMLACDLDLREAVAACRRAGVETFACRESATDYDVAEQFRHYGLTLIDADGFLAGYMKEGWRVLTV</sequence>
<evidence type="ECO:0008006" key="3">
    <source>
        <dbReference type="Google" id="ProtNLM"/>
    </source>
</evidence>
<dbReference type="eggNOG" id="COG3370">
    <property type="taxonomic scope" value="Bacteria"/>
</dbReference>
<dbReference type="AlphaFoldDB" id="E1JZF9"/>
<evidence type="ECO:0000313" key="1">
    <source>
        <dbReference type="EMBL" id="EFL50206.1"/>
    </source>
</evidence>
<accession>E1JZF9</accession>
<dbReference type="SUPFAM" id="SSF75169">
    <property type="entry name" value="DsrEFH-like"/>
    <property type="match status" value="1"/>
</dbReference>
<protein>
    <recommendedName>
        <fullName evidence="3">DsrE family protein</fullName>
    </recommendedName>
</protein>
<proteinExistence type="predicted"/>
<organism evidence="1 2">
    <name type="scientific">Solidesulfovibrio fructosivorans JJ]</name>
    <dbReference type="NCBI Taxonomy" id="596151"/>
    <lineage>
        <taxon>Bacteria</taxon>
        <taxon>Pseudomonadati</taxon>
        <taxon>Thermodesulfobacteriota</taxon>
        <taxon>Desulfovibrionia</taxon>
        <taxon>Desulfovibrionales</taxon>
        <taxon>Desulfovibrionaceae</taxon>
        <taxon>Solidesulfovibrio</taxon>
    </lineage>
</organism>